<gene>
    <name evidence="1" type="ORF">NW762_002426</name>
</gene>
<dbReference type="OrthoDB" id="10461910at2759"/>
<accession>A0A9W8SB84</accession>
<evidence type="ECO:0000313" key="1">
    <source>
        <dbReference type="EMBL" id="KAJ4268363.1"/>
    </source>
</evidence>
<dbReference type="Proteomes" id="UP001152049">
    <property type="component" value="Unassembled WGS sequence"/>
</dbReference>
<dbReference type="EMBL" id="JAOQAZ010000003">
    <property type="protein sequence ID" value="KAJ4268363.1"/>
    <property type="molecule type" value="Genomic_DNA"/>
</dbReference>
<comment type="caution">
    <text evidence="1">The sequence shown here is derived from an EMBL/GenBank/DDBJ whole genome shotgun (WGS) entry which is preliminary data.</text>
</comment>
<proteinExistence type="predicted"/>
<keyword evidence="2" id="KW-1185">Reference proteome</keyword>
<evidence type="ECO:0000313" key="2">
    <source>
        <dbReference type="Proteomes" id="UP001152049"/>
    </source>
</evidence>
<sequence>MIEKPQDCEKSDIESFIDLDKKVWFAPGPVPEFINVQTLSQFIDGLKHRALDDLSESPAMQRSIVYLSCRDLSRSAKDEAEVIVTIRGSHQVAIDYNHSKGDFPPVNSNIPRNYATDLYDVTIELLDAAVVAMDGWMKHDRGRYASHIVIEPCDIGTLIERVSTTLDAETFRIRIKDLATLIQLRHGAGRSEAHKVWEEVVDSLKRARKTFNSDGNLGGD</sequence>
<reference evidence="1" key="1">
    <citation type="submission" date="2022-09" db="EMBL/GenBank/DDBJ databases">
        <title>Fusarium specimens isolated from Avocado Roots.</title>
        <authorList>
            <person name="Stajich J."/>
            <person name="Roper C."/>
            <person name="Heimlech-Rivalta G."/>
        </authorList>
    </citation>
    <scope>NUCLEOTIDE SEQUENCE</scope>
    <source>
        <strain evidence="1">CF00136</strain>
    </source>
</reference>
<dbReference type="AlphaFoldDB" id="A0A9W8SB84"/>
<organism evidence="1 2">
    <name type="scientific">Fusarium torreyae</name>
    <dbReference type="NCBI Taxonomy" id="1237075"/>
    <lineage>
        <taxon>Eukaryota</taxon>
        <taxon>Fungi</taxon>
        <taxon>Dikarya</taxon>
        <taxon>Ascomycota</taxon>
        <taxon>Pezizomycotina</taxon>
        <taxon>Sordariomycetes</taxon>
        <taxon>Hypocreomycetidae</taxon>
        <taxon>Hypocreales</taxon>
        <taxon>Nectriaceae</taxon>
        <taxon>Fusarium</taxon>
    </lineage>
</organism>
<protein>
    <submittedName>
        <fullName evidence="1">Uncharacterized protein</fullName>
    </submittedName>
</protein>
<name>A0A9W8SB84_9HYPO</name>